<comment type="similarity">
    <text evidence="1">Belongs to the plant acyltransferase family.</text>
</comment>
<keyword evidence="2" id="KW-0012">Acyltransferase</keyword>
<dbReference type="GeneID" id="9647910"/>
<dbReference type="PANTHER" id="PTHR31642">
    <property type="entry name" value="TRICHOTHECENE 3-O-ACETYLTRANSFERASE"/>
    <property type="match status" value="1"/>
</dbReference>
<dbReference type="STRING" id="88036.D8SE27"/>
<dbReference type="OMA" id="HAFKECC"/>
<evidence type="ECO:0000313" key="3">
    <source>
        <dbReference type="Proteomes" id="UP000001514"/>
    </source>
</evidence>
<dbReference type="HOGENOM" id="CLU_014546_2_0_1"/>
<keyword evidence="2" id="KW-0808">Transferase</keyword>
<keyword evidence="3" id="KW-1185">Reference proteome</keyword>
<dbReference type="Pfam" id="PF02458">
    <property type="entry name" value="Transferase"/>
    <property type="match status" value="1"/>
</dbReference>
<dbReference type="Gene3D" id="3.30.559.10">
    <property type="entry name" value="Chloramphenicol acetyltransferase-like domain"/>
    <property type="match status" value="2"/>
</dbReference>
<dbReference type="EC" id="2.3.1.-" evidence="2"/>
<dbReference type="eggNOG" id="ENOG502QTU2">
    <property type="taxonomic scope" value="Eukaryota"/>
</dbReference>
<dbReference type="OrthoDB" id="671439at2759"/>
<protein>
    <submittedName>
        <fullName evidence="2">BAHD family acyltransferase, clade IV</fullName>
        <ecNumber evidence="2">2.3.1.-</ecNumber>
    </submittedName>
</protein>
<dbReference type="Gramene" id="EFJ17436">
    <property type="protein sequence ID" value="EFJ17436"/>
    <property type="gene ID" value="SELMODRAFT_450613"/>
</dbReference>
<proteinExistence type="inferred from homology"/>
<dbReference type="InterPro" id="IPR050317">
    <property type="entry name" value="Plant_Fungal_Acyltransferase"/>
</dbReference>
<organism evidence="3">
    <name type="scientific">Selaginella moellendorffii</name>
    <name type="common">Spikemoss</name>
    <dbReference type="NCBI Taxonomy" id="88036"/>
    <lineage>
        <taxon>Eukaryota</taxon>
        <taxon>Viridiplantae</taxon>
        <taxon>Streptophyta</taxon>
        <taxon>Embryophyta</taxon>
        <taxon>Tracheophyta</taxon>
        <taxon>Lycopodiopsida</taxon>
        <taxon>Selaginellales</taxon>
        <taxon>Selaginellaceae</taxon>
        <taxon>Selaginella</taxon>
    </lineage>
</organism>
<gene>
    <name evidence="2" type="primary">BAHDd1-1</name>
    <name evidence="2" type="ORF">SELMODRAFT_450613</name>
</gene>
<evidence type="ECO:0000256" key="1">
    <source>
        <dbReference type="ARBA" id="ARBA00009861"/>
    </source>
</evidence>
<dbReference type="SUPFAM" id="SSF52777">
    <property type="entry name" value="CoA-dependent acyltransferases"/>
    <property type="match status" value="1"/>
</dbReference>
<accession>D8SE27</accession>
<dbReference type="Proteomes" id="UP000001514">
    <property type="component" value="Unassembled WGS sequence"/>
</dbReference>
<sequence length="443" mass="49184">MIERSSLRWVSSSIKNPLSTWFPLTPIDIHMPLIHSPMVLAFSSPVPQGFVADLERALQQVLCHYRDLAGRIRRNESGKLGIYLNDQDEDCGVLWIEASTQETLQGFSDQDLAKLQELTPMASQDPVDMGIPLLLQITRFGCGGIALGFGVNHRVVDCNALPEFLLDLAKLTRGERSIEELLSGQPIDRSCMMPRRPPRPSFDHSDYTTNIITMLSSDEAKSIVTRTIHFTRERLALLKSECNKGRSNQPFSTYVSLSAYLWKSITAAREVNVQSKTIVLCPVNGRRGLALPAHFFGNAVFRRCACATVCDILAMPLGDLASLIAAGLESLSQEDYLRSVVDFLALKQQHEDQQRSSPQAEEIPRFSLDPNLIITSWARLPFYELDFGFGRPVLATPTEGPCEGYVRVVPSSNGDGGLAVVPTLRNSHMDKLVYSIFNDNKGC</sequence>
<dbReference type="KEGG" id="smo:SELMODRAFT_450613"/>
<dbReference type="GO" id="GO:0016747">
    <property type="term" value="F:acyltransferase activity, transferring groups other than amino-acyl groups"/>
    <property type="evidence" value="ECO:0000318"/>
    <property type="project" value="GO_Central"/>
</dbReference>
<dbReference type="PANTHER" id="PTHR31642:SF160">
    <property type="entry name" value="HXXXD-TYPE ACYL-TRANSFERASE FAMILY PROTEIN"/>
    <property type="match status" value="1"/>
</dbReference>
<dbReference type="InterPro" id="IPR023213">
    <property type="entry name" value="CAT-like_dom_sf"/>
</dbReference>
<evidence type="ECO:0000313" key="2">
    <source>
        <dbReference type="EMBL" id="EFJ17436.1"/>
    </source>
</evidence>
<name>D8SE27_SELML</name>
<dbReference type="EMBL" id="GL377614">
    <property type="protein sequence ID" value="EFJ17436.1"/>
    <property type="molecule type" value="Genomic_DNA"/>
</dbReference>
<dbReference type="InParanoid" id="D8SE27"/>
<reference evidence="2 3" key="1">
    <citation type="journal article" date="2011" name="Science">
        <title>The Selaginella genome identifies genetic changes associated with the evolution of vascular plants.</title>
        <authorList>
            <person name="Banks J.A."/>
            <person name="Nishiyama T."/>
            <person name="Hasebe M."/>
            <person name="Bowman J.L."/>
            <person name="Gribskov M."/>
            <person name="dePamphilis C."/>
            <person name="Albert V.A."/>
            <person name="Aono N."/>
            <person name="Aoyama T."/>
            <person name="Ambrose B.A."/>
            <person name="Ashton N.W."/>
            <person name="Axtell M.J."/>
            <person name="Barker E."/>
            <person name="Barker M.S."/>
            <person name="Bennetzen J.L."/>
            <person name="Bonawitz N.D."/>
            <person name="Chapple C."/>
            <person name="Cheng C."/>
            <person name="Correa L.G."/>
            <person name="Dacre M."/>
            <person name="DeBarry J."/>
            <person name="Dreyer I."/>
            <person name="Elias M."/>
            <person name="Engstrom E.M."/>
            <person name="Estelle M."/>
            <person name="Feng L."/>
            <person name="Finet C."/>
            <person name="Floyd S.K."/>
            <person name="Frommer W.B."/>
            <person name="Fujita T."/>
            <person name="Gramzow L."/>
            <person name="Gutensohn M."/>
            <person name="Harholt J."/>
            <person name="Hattori M."/>
            <person name="Heyl A."/>
            <person name="Hirai T."/>
            <person name="Hiwatashi Y."/>
            <person name="Ishikawa M."/>
            <person name="Iwata M."/>
            <person name="Karol K.G."/>
            <person name="Koehler B."/>
            <person name="Kolukisaoglu U."/>
            <person name="Kubo M."/>
            <person name="Kurata T."/>
            <person name="Lalonde S."/>
            <person name="Li K."/>
            <person name="Li Y."/>
            <person name="Litt A."/>
            <person name="Lyons E."/>
            <person name="Manning G."/>
            <person name="Maruyama T."/>
            <person name="Michael T.P."/>
            <person name="Mikami K."/>
            <person name="Miyazaki S."/>
            <person name="Morinaga S."/>
            <person name="Murata T."/>
            <person name="Mueller-Roeber B."/>
            <person name="Nelson D.R."/>
            <person name="Obara M."/>
            <person name="Oguri Y."/>
            <person name="Olmstead R.G."/>
            <person name="Onodera N."/>
            <person name="Petersen B.L."/>
            <person name="Pils B."/>
            <person name="Prigge M."/>
            <person name="Rensing S.A."/>
            <person name="Riano-Pachon D.M."/>
            <person name="Roberts A.W."/>
            <person name="Sato Y."/>
            <person name="Scheller H.V."/>
            <person name="Schulz B."/>
            <person name="Schulz C."/>
            <person name="Shakirov E.V."/>
            <person name="Shibagaki N."/>
            <person name="Shinohara N."/>
            <person name="Shippen D.E."/>
            <person name="Soerensen I."/>
            <person name="Sotooka R."/>
            <person name="Sugimoto N."/>
            <person name="Sugita M."/>
            <person name="Sumikawa N."/>
            <person name="Tanurdzic M."/>
            <person name="Theissen G."/>
            <person name="Ulvskov P."/>
            <person name="Wakazuki S."/>
            <person name="Weng J.K."/>
            <person name="Willats W.W."/>
            <person name="Wipf D."/>
            <person name="Wolf P.G."/>
            <person name="Yang L."/>
            <person name="Zimmer A.D."/>
            <person name="Zhu Q."/>
            <person name="Mitros T."/>
            <person name="Hellsten U."/>
            <person name="Loque D."/>
            <person name="Otillar R."/>
            <person name="Salamov A."/>
            <person name="Schmutz J."/>
            <person name="Shapiro H."/>
            <person name="Lindquist E."/>
            <person name="Lucas S."/>
            <person name="Rokhsar D."/>
            <person name="Grigoriev I.V."/>
        </authorList>
    </citation>
    <scope>NUCLEOTIDE SEQUENCE [LARGE SCALE GENOMIC DNA]</scope>
</reference>
<dbReference type="AlphaFoldDB" id="D8SE27"/>